<evidence type="ECO:0000256" key="10">
    <source>
        <dbReference type="ARBA" id="ARBA00025699"/>
    </source>
</evidence>
<evidence type="ECO:0000256" key="12">
    <source>
        <dbReference type="PIRNR" id="PIRNR015601"/>
    </source>
</evidence>
<dbReference type="EC" id="2.1.1.193" evidence="3 12"/>
<keyword evidence="8 12" id="KW-0808">Transferase</keyword>
<dbReference type="PIRSF" id="PIRSF015601">
    <property type="entry name" value="MTase_slr0722"/>
    <property type="match status" value="1"/>
</dbReference>
<keyword evidence="5 12" id="KW-0963">Cytoplasm</keyword>
<comment type="caution">
    <text evidence="15">The sequence shown here is derived from an EMBL/GenBank/DDBJ whole genome shotgun (WGS) entry which is preliminary data.</text>
</comment>
<evidence type="ECO:0000256" key="2">
    <source>
        <dbReference type="ARBA" id="ARBA00005528"/>
    </source>
</evidence>
<dbReference type="PANTHER" id="PTHR30027:SF3">
    <property type="entry name" value="16S RRNA (URACIL(1498)-N(3))-METHYLTRANSFERASE"/>
    <property type="match status" value="1"/>
</dbReference>
<comment type="catalytic activity">
    <reaction evidence="11 12">
        <text>uridine(1498) in 16S rRNA + S-adenosyl-L-methionine = N(3)-methyluridine(1498) in 16S rRNA + S-adenosyl-L-homocysteine + H(+)</text>
        <dbReference type="Rhea" id="RHEA:42920"/>
        <dbReference type="Rhea" id="RHEA-COMP:10283"/>
        <dbReference type="Rhea" id="RHEA-COMP:10284"/>
        <dbReference type="ChEBI" id="CHEBI:15378"/>
        <dbReference type="ChEBI" id="CHEBI:57856"/>
        <dbReference type="ChEBI" id="CHEBI:59789"/>
        <dbReference type="ChEBI" id="CHEBI:65315"/>
        <dbReference type="ChEBI" id="CHEBI:74502"/>
        <dbReference type="EC" id="2.1.1.193"/>
    </reaction>
</comment>
<sequence>MQQIFSALDLQNQTQLTLGEADFQHLIKVLRLGVKDQFWIVDSGHATYQATIKNISQTTFQVNLVPQKRVSSELPLQVTLACALSKKDKLEWITQKATELGVTNLIFFPAHYSIMKWKANVQEKKLARLQQIALNAAQQSKRLLVPQVHYYDQLAKIAATSYSCQLVAYEEAAKKGEGAQLTTSLTSLKPQQSLIGVFGPEGGFTVEEITQLRQNNYKVCGLGPRILRAETAPLYFLSAVSYQTELSKWE</sequence>
<proteinExistence type="inferred from homology"/>
<evidence type="ECO:0000313" key="16">
    <source>
        <dbReference type="Proteomes" id="UP000563523"/>
    </source>
</evidence>
<evidence type="ECO:0000259" key="14">
    <source>
        <dbReference type="Pfam" id="PF20260"/>
    </source>
</evidence>
<dbReference type="PANTHER" id="PTHR30027">
    <property type="entry name" value="RIBOSOMAL RNA SMALL SUBUNIT METHYLTRANSFERASE E"/>
    <property type="match status" value="1"/>
</dbReference>
<dbReference type="Pfam" id="PF04452">
    <property type="entry name" value="Methyltrans_RNA"/>
    <property type="match status" value="1"/>
</dbReference>
<dbReference type="GO" id="GO:0070042">
    <property type="term" value="F:rRNA (uridine-N3-)-methyltransferase activity"/>
    <property type="evidence" value="ECO:0007669"/>
    <property type="project" value="TreeGrafter"/>
</dbReference>
<evidence type="ECO:0000256" key="9">
    <source>
        <dbReference type="ARBA" id="ARBA00022691"/>
    </source>
</evidence>
<keyword evidence="9 12" id="KW-0949">S-adenosyl-L-methionine</keyword>
<keyword evidence="6 12" id="KW-0698">rRNA processing</keyword>
<dbReference type="InterPro" id="IPR006700">
    <property type="entry name" value="RsmE"/>
</dbReference>
<evidence type="ECO:0000256" key="11">
    <source>
        <dbReference type="ARBA" id="ARBA00047944"/>
    </source>
</evidence>
<feature type="domain" description="Ribosomal RNA small subunit methyltransferase E methyltransferase" evidence="13">
    <location>
        <begin position="73"/>
        <end position="240"/>
    </location>
</feature>
<evidence type="ECO:0000256" key="8">
    <source>
        <dbReference type="ARBA" id="ARBA00022679"/>
    </source>
</evidence>
<reference evidence="15 16" key="1">
    <citation type="submission" date="2020-06" db="EMBL/GenBank/DDBJ databases">
        <authorList>
            <person name="Kang J."/>
        </authorList>
    </citation>
    <scope>NUCLEOTIDE SEQUENCE [LARGE SCALE GENOMIC DNA]</scope>
    <source>
        <strain evidence="15 16">DCY120</strain>
    </source>
</reference>
<dbReference type="GO" id="GO:0005737">
    <property type="term" value="C:cytoplasm"/>
    <property type="evidence" value="ECO:0007669"/>
    <property type="project" value="UniProtKB-SubCell"/>
</dbReference>
<evidence type="ECO:0000259" key="13">
    <source>
        <dbReference type="Pfam" id="PF04452"/>
    </source>
</evidence>
<dbReference type="Proteomes" id="UP000563523">
    <property type="component" value="Unassembled WGS sequence"/>
</dbReference>
<evidence type="ECO:0000256" key="1">
    <source>
        <dbReference type="ARBA" id="ARBA00004496"/>
    </source>
</evidence>
<protein>
    <recommendedName>
        <fullName evidence="4 12">Ribosomal RNA small subunit methyltransferase E</fullName>
        <ecNumber evidence="3 12">2.1.1.193</ecNumber>
    </recommendedName>
</protein>
<dbReference type="NCBIfam" id="TIGR00046">
    <property type="entry name" value="RsmE family RNA methyltransferase"/>
    <property type="match status" value="1"/>
</dbReference>
<keyword evidence="16" id="KW-1185">Reference proteome</keyword>
<dbReference type="Pfam" id="PF20260">
    <property type="entry name" value="PUA_4"/>
    <property type="match status" value="1"/>
</dbReference>
<dbReference type="InterPro" id="IPR029026">
    <property type="entry name" value="tRNA_m1G_MTases_N"/>
</dbReference>
<evidence type="ECO:0000313" key="15">
    <source>
        <dbReference type="EMBL" id="NVY95856.1"/>
    </source>
</evidence>
<name>A0A850R8X8_9LACO</name>
<organism evidence="15 16">
    <name type="scientific">Bombilactobacillus apium</name>
    <dbReference type="NCBI Taxonomy" id="2675299"/>
    <lineage>
        <taxon>Bacteria</taxon>
        <taxon>Bacillati</taxon>
        <taxon>Bacillota</taxon>
        <taxon>Bacilli</taxon>
        <taxon>Lactobacillales</taxon>
        <taxon>Lactobacillaceae</taxon>
        <taxon>Bombilactobacillus</taxon>
    </lineage>
</organism>
<dbReference type="AlphaFoldDB" id="A0A850R8X8"/>
<dbReference type="SUPFAM" id="SSF75217">
    <property type="entry name" value="alpha/beta knot"/>
    <property type="match status" value="1"/>
</dbReference>
<dbReference type="EMBL" id="JABZEC010000001">
    <property type="protein sequence ID" value="NVY95856.1"/>
    <property type="molecule type" value="Genomic_DNA"/>
</dbReference>
<evidence type="ECO:0000256" key="3">
    <source>
        <dbReference type="ARBA" id="ARBA00012328"/>
    </source>
</evidence>
<dbReference type="GO" id="GO:0070475">
    <property type="term" value="P:rRNA base methylation"/>
    <property type="evidence" value="ECO:0007669"/>
    <property type="project" value="TreeGrafter"/>
</dbReference>
<dbReference type="SUPFAM" id="SSF88697">
    <property type="entry name" value="PUA domain-like"/>
    <property type="match status" value="1"/>
</dbReference>
<feature type="domain" description="Ribosomal RNA small subunit methyltransferase E PUA-like" evidence="14">
    <location>
        <begin position="19"/>
        <end position="63"/>
    </location>
</feature>
<comment type="subcellular location">
    <subcellularLocation>
        <location evidence="1 12">Cytoplasm</location>
    </subcellularLocation>
</comment>
<keyword evidence="7 12" id="KW-0489">Methyltransferase</keyword>
<dbReference type="CDD" id="cd18084">
    <property type="entry name" value="RsmE-like"/>
    <property type="match status" value="1"/>
</dbReference>
<evidence type="ECO:0000256" key="6">
    <source>
        <dbReference type="ARBA" id="ARBA00022552"/>
    </source>
</evidence>
<evidence type="ECO:0000256" key="4">
    <source>
        <dbReference type="ARBA" id="ARBA00013673"/>
    </source>
</evidence>
<dbReference type="RefSeq" id="WP_176942021.1">
    <property type="nucleotide sequence ID" value="NZ_JABZEC010000001.1"/>
</dbReference>
<gene>
    <name evidence="15" type="ORF">HU830_01355</name>
</gene>
<dbReference type="Gene3D" id="3.40.1280.10">
    <property type="match status" value="1"/>
</dbReference>
<evidence type="ECO:0000256" key="5">
    <source>
        <dbReference type="ARBA" id="ARBA00022490"/>
    </source>
</evidence>
<evidence type="ECO:0000256" key="7">
    <source>
        <dbReference type="ARBA" id="ARBA00022603"/>
    </source>
</evidence>
<dbReference type="InterPro" id="IPR046887">
    <property type="entry name" value="RsmE_PUA-like"/>
</dbReference>
<comment type="function">
    <text evidence="10 12">Specifically methylates the N3 position of the uracil ring of uridine 1498 (m3U1498) in 16S rRNA. Acts on the fully assembled 30S ribosomal subunit.</text>
</comment>
<comment type="similarity">
    <text evidence="2 12">Belongs to the RNA methyltransferase RsmE family.</text>
</comment>
<dbReference type="InterPro" id="IPR029028">
    <property type="entry name" value="Alpha/beta_knot_MTases"/>
</dbReference>
<dbReference type="InterPro" id="IPR015947">
    <property type="entry name" value="PUA-like_sf"/>
</dbReference>
<dbReference type="InterPro" id="IPR046886">
    <property type="entry name" value="RsmE_MTase_dom"/>
</dbReference>
<accession>A0A850R8X8</accession>